<organism evidence="1">
    <name type="scientific">Leptolyngbya sp. NK1-12</name>
    <dbReference type="NCBI Taxonomy" id="2547451"/>
    <lineage>
        <taxon>Bacteria</taxon>
        <taxon>Bacillati</taxon>
        <taxon>Cyanobacteriota</taxon>
        <taxon>Cyanophyceae</taxon>
        <taxon>Leptolyngbyales</taxon>
        <taxon>Leptolyngbyaceae</taxon>
        <taxon>Leptolyngbya group</taxon>
        <taxon>Leptolyngbya</taxon>
    </lineage>
</organism>
<protein>
    <submittedName>
        <fullName evidence="1">Uncharacterized protein</fullName>
    </submittedName>
</protein>
<sequence length="146" mass="16882">MRDPTIAIKYIGAILAEHVEDWETVAREEFGRRPGSIADVYNIRDQAGILGAFYQGLNPEVGARNFETRRQAYFELSEEQRQPIPPPTPQLPEKDTMGNWISQYRWWIARYLEAFGCRQTSFIGSGEIPVPESFEPRADYDIWNDP</sequence>
<dbReference type="AlphaFoldDB" id="A0AA97AGP0"/>
<accession>A0AA97AGP0</accession>
<name>A0AA97AGP0_9CYAN</name>
<dbReference type="EMBL" id="CP053586">
    <property type="protein sequence ID" value="WNZ24540.1"/>
    <property type="molecule type" value="Genomic_DNA"/>
</dbReference>
<dbReference type="RefSeq" id="WP_316430389.1">
    <property type="nucleotide sequence ID" value="NZ_CP053586.1"/>
</dbReference>
<evidence type="ECO:0000313" key="1">
    <source>
        <dbReference type="EMBL" id="WNZ24540.1"/>
    </source>
</evidence>
<reference evidence="1" key="1">
    <citation type="submission" date="2020-05" db="EMBL/GenBank/DDBJ databases">
        <authorList>
            <person name="Zhu T."/>
            <person name="Keshari N."/>
            <person name="Lu X."/>
        </authorList>
    </citation>
    <scope>NUCLEOTIDE SEQUENCE</scope>
    <source>
        <strain evidence="1">NK1-12</strain>
    </source>
</reference>
<proteinExistence type="predicted"/>
<gene>
    <name evidence="1" type="ORF">HJG54_17895</name>
</gene>